<dbReference type="OrthoDB" id="5374844at2759"/>
<keyword evidence="3" id="KW-1185">Reference proteome</keyword>
<feature type="region of interest" description="Disordered" evidence="1">
    <location>
        <begin position="1"/>
        <end position="130"/>
    </location>
</feature>
<reference evidence="2" key="2">
    <citation type="journal article" date="2023" name="IMA Fungus">
        <title>Comparative genomic study of the Penicillium genus elucidates a diverse pangenome and 15 lateral gene transfer events.</title>
        <authorList>
            <person name="Petersen C."/>
            <person name="Sorensen T."/>
            <person name="Nielsen M.R."/>
            <person name="Sondergaard T.E."/>
            <person name="Sorensen J.L."/>
            <person name="Fitzpatrick D.A."/>
            <person name="Frisvad J.C."/>
            <person name="Nielsen K.L."/>
        </authorList>
    </citation>
    <scope>NUCLEOTIDE SEQUENCE</scope>
    <source>
        <strain evidence="2">IBT 19713</strain>
    </source>
</reference>
<accession>A0A9W9PAE4</accession>
<name>A0A9W9PAE4_9EURO</name>
<evidence type="ECO:0000313" key="2">
    <source>
        <dbReference type="EMBL" id="KAJ5239382.1"/>
    </source>
</evidence>
<dbReference type="RefSeq" id="XP_058332301.1">
    <property type="nucleotide sequence ID" value="XM_058473298.1"/>
</dbReference>
<evidence type="ECO:0000313" key="3">
    <source>
        <dbReference type="Proteomes" id="UP001150941"/>
    </source>
</evidence>
<protein>
    <submittedName>
        <fullName evidence="2">Uncharacterized protein</fullName>
    </submittedName>
</protein>
<dbReference type="AlphaFoldDB" id="A0A9W9PAE4"/>
<feature type="region of interest" description="Disordered" evidence="1">
    <location>
        <begin position="159"/>
        <end position="190"/>
    </location>
</feature>
<feature type="region of interest" description="Disordered" evidence="1">
    <location>
        <begin position="351"/>
        <end position="393"/>
    </location>
</feature>
<feature type="compositionally biased region" description="Basic and acidic residues" evidence="1">
    <location>
        <begin position="71"/>
        <end position="85"/>
    </location>
</feature>
<dbReference type="GeneID" id="83200601"/>
<feature type="compositionally biased region" description="Polar residues" evidence="1">
    <location>
        <begin position="351"/>
        <end position="376"/>
    </location>
</feature>
<comment type="caution">
    <text evidence="2">The sequence shown here is derived from an EMBL/GenBank/DDBJ whole genome shotgun (WGS) entry which is preliminary data.</text>
</comment>
<proteinExistence type="predicted"/>
<feature type="region of interest" description="Disordered" evidence="1">
    <location>
        <begin position="497"/>
        <end position="547"/>
    </location>
</feature>
<reference evidence="2" key="1">
    <citation type="submission" date="2022-11" db="EMBL/GenBank/DDBJ databases">
        <authorList>
            <person name="Petersen C."/>
        </authorList>
    </citation>
    <scope>NUCLEOTIDE SEQUENCE</scope>
    <source>
        <strain evidence="2">IBT 19713</strain>
    </source>
</reference>
<organism evidence="2 3">
    <name type="scientific">Penicillium chermesinum</name>
    <dbReference type="NCBI Taxonomy" id="63820"/>
    <lineage>
        <taxon>Eukaryota</taxon>
        <taxon>Fungi</taxon>
        <taxon>Dikarya</taxon>
        <taxon>Ascomycota</taxon>
        <taxon>Pezizomycotina</taxon>
        <taxon>Eurotiomycetes</taxon>
        <taxon>Eurotiomycetidae</taxon>
        <taxon>Eurotiales</taxon>
        <taxon>Aspergillaceae</taxon>
        <taxon>Penicillium</taxon>
    </lineage>
</organism>
<feature type="compositionally biased region" description="Polar residues" evidence="1">
    <location>
        <begin position="499"/>
        <end position="514"/>
    </location>
</feature>
<feature type="compositionally biased region" description="Basic and acidic residues" evidence="1">
    <location>
        <begin position="36"/>
        <end position="61"/>
    </location>
</feature>
<evidence type="ECO:0000256" key="1">
    <source>
        <dbReference type="SAM" id="MobiDB-lite"/>
    </source>
</evidence>
<feature type="region of interest" description="Disordered" evidence="1">
    <location>
        <begin position="220"/>
        <end position="241"/>
    </location>
</feature>
<dbReference type="EMBL" id="JAPQKS010000003">
    <property type="protein sequence ID" value="KAJ5239382.1"/>
    <property type="molecule type" value="Genomic_DNA"/>
</dbReference>
<gene>
    <name evidence="2" type="ORF">N7468_004001</name>
</gene>
<dbReference type="Proteomes" id="UP001150941">
    <property type="component" value="Unassembled WGS sequence"/>
</dbReference>
<sequence length="654" mass="71648">MSNLKRLKLSSPRNPRGSIPSHETVEIPRKKNSLRLKTEVDWNEDLRPTDDEHQPQSKSEIESPSIPSQELSRESETKKTHDLRKSGPTPLAGSTKRKTAKKREKMERDRPKIGTLPLTALTAASKTKSRAKIIGSDRKLTPMLPCAQGIIEISSVSSASSSSASSSDDLNAPTVHLKRSLSTTNDGRGKAVGQKLAHALREADLPSKARDLPGLMALDQPVATEHGQEETKSPPSRMSSIDSSAHAYIDQVQMLLHGQNRTASATGNKQSPGLSPFRFAALTTLSPIGLPDDSLSNEQQQQKRADGIERHLLPQNCSTDTTEQGPIIAHEHHSGATQTPESQKPLLIQQTPLPESPRTGLTSAGLKSSIVDQNGSPRLKDSTVANPSSRMLSHDQLTEMDIDGNPTTANFYYLSECSDSDCSDCSDCSSDDGPILRSKLPCSKFMRTMLLEYGLDPLKAREQRDCELLAGKHDAPADSDPMGPFETFFYPCPEDDSAVPTQDSHATNPFNITNRPKERAETTGRNSIKYPSVERPRSAINPSNKIIPPLPAACQPAGLDSTDWITDLQTAQSYAHSLLNKTNQSLSSQLATEHEAVRHILALYQTGCHRILDSIARAQAIRMQEVSTMKNRIYQDISSGLQELTCRVQEMQQE</sequence>